<reference evidence="5" key="1">
    <citation type="submission" date="2021-02" db="EMBL/GenBank/DDBJ databases">
        <authorList>
            <person name="Palmer J.M."/>
        </authorList>
    </citation>
    <scope>NUCLEOTIDE SEQUENCE</scope>
    <source>
        <strain evidence="5">SCRP734</strain>
    </source>
</reference>
<evidence type="ECO:0000313" key="5">
    <source>
        <dbReference type="EMBL" id="KAG7391513.1"/>
    </source>
</evidence>
<dbReference type="GO" id="GO:0000723">
    <property type="term" value="P:telomere maintenance"/>
    <property type="evidence" value="ECO:0007669"/>
    <property type="project" value="InterPro"/>
</dbReference>
<evidence type="ECO:0000313" key="6">
    <source>
        <dbReference type="Proteomes" id="UP000694044"/>
    </source>
</evidence>
<evidence type="ECO:0000256" key="2">
    <source>
        <dbReference type="ARBA" id="ARBA00022454"/>
    </source>
</evidence>
<dbReference type="GO" id="GO:0003690">
    <property type="term" value="F:double-stranded DNA binding"/>
    <property type="evidence" value="ECO:0007669"/>
    <property type="project" value="TreeGrafter"/>
</dbReference>
<dbReference type="InterPro" id="IPR024193">
    <property type="entry name" value="Ku80"/>
</dbReference>
<dbReference type="EMBL" id="JAGDFM010000020">
    <property type="protein sequence ID" value="KAG7391513.1"/>
    <property type="molecule type" value="Genomic_DNA"/>
</dbReference>
<dbReference type="InterPro" id="IPR006164">
    <property type="entry name" value="DNA_bd_Ku70/Ku80"/>
</dbReference>
<dbReference type="GO" id="GO:0003684">
    <property type="term" value="F:damaged DNA binding"/>
    <property type="evidence" value="ECO:0007669"/>
    <property type="project" value="InterPro"/>
</dbReference>
<dbReference type="GO" id="GO:0006310">
    <property type="term" value="P:DNA recombination"/>
    <property type="evidence" value="ECO:0007669"/>
    <property type="project" value="InterPro"/>
</dbReference>
<sequence length="807" mass="88741">MCTACLQHLSNPIVKNDVADQGCCWVVPLVAVAGVGLTRVCAAAGQEAVVLLLDVGASMRLPLRERVAAGDRNRPEAVPHTRFAAAVAAVESVVQQKLFFKPKDEVGVVAYGSEETDNQLNEEQGEDEYRNVQVVNSIDSPTLHMIKRLRDLKPSESKETKVDILDGMIVALDLLFRRTDGKKYDKRLMVITDAAAKIADAGDLECIVTMIQNMDVKLQVIGLDFQHTTIKPTDKKAVGEEMPESAVKDEPMEPPASGPDRIKAENEKMLVSIANEVGGEVCAVSKRLQLLAQGMKKTVALTTKFRGPLEFGDAFGIPVYCYLKTKTATLPTLSKESQSSYEKETAGKVKLDRRYTSPQNIDQEVPPDEQVKAYRYGSEKVPFASADIEFFKFQTEKSLKVLGFLDRSQLSHSKFVAGTDIFIAEPSKPHAATCFAALIDAMVELDQVIIARFVARKNAAPKIVALIPHAPSSGTGENSYAMWSQQLPYEEDVRNYEFAPLKTRKFTPSDEQQSLADKLVDSLSIRDDKADEMGTCFNPVIRRFFHAVSMRALDESAGVPGLPAYMESSLKMDPGRQEKISSLIESFGDAFQLKEAVKKAKDRKKKSFWSDVPTASVKAEDLKEEHDDAAGGDAGSDLELDLDDLLDSGDVTSVGSMNPIADFEALVESSQSKASRRQQLTTAVTGMETQIEKFLSQSGSEFFPKALQCLAHFRKRSPEIQYSSQFNEYLTKLKTLLSEDSDAWKAVKDADISLLSSTEDPSLDVSPAEARAFLHGEEEVDVNLAAASLSSQVEAMEEDDDMFADFE</sequence>
<dbReference type="PANTHER" id="PTHR12604">
    <property type="entry name" value="KU AUTOANTIGEN DNA HELICASE"/>
    <property type="match status" value="1"/>
</dbReference>
<dbReference type="Pfam" id="PF02735">
    <property type="entry name" value="Ku"/>
    <property type="match status" value="1"/>
</dbReference>
<comment type="caution">
    <text evidence="5">The sequence shown here is derived from an EMBL/GenBank/DDBJ whole genome shotgun (WGS) entry which is preliminary data.</text>
</comment>
<dbReference type="InterPro" id="IPR014893">
    <property type="entry name" value="Ku_PK_bind"/>
</dbReference>
<dbReference type="PROSITE" id="PS50234">
    <property type="entry name" value="VWFA"/>
    <property type="match status" value="1"/>
</dbReference>
<dbReference type="AlphaFoldDB" id="A0A8T1WHS8"/>
<dbReference type="OrthoDB" id="30826at2759"/>
<accession>A0A8T1WHS8</accession>
<dbReference type="GO" id="GO:0043564">
    <property type="term" value="C:Ku70:Ku80 complex"/>
    <property type="evidence" value="ECO:0007669"/>
    <property type="project" value="InterPro"/>
</dbReference>
<feature type="domain" description="VWFA" evidence="4">
    <location>
        <begin position="48"/>
        <end position="223"/>
    </location>
</feature>
<dbReference type="GO" id="GO:0006303">
    <property type="term" value="P:double-strand break repair via nonhomologous end joining"/>
    <property type="evidence" value="ECO:0007669"/>
    <property type="project" value="InterPro"/>
</dbReference>
<comment type="subcellular location">
    <subcellularLocation>
        <location evidence="1">Chromosome</location>
    </subcellularLocation>
</comment>
<organism evidence="5 6">
    <name type="scientific">Phytophthora pseudosyringae</name>
    <dbReference type="NCBI Taxonomy" id="221518"/>
    <lineage>
        <taxon>Eukaryota</taxon>
        <taxon>Sar</taxon>
        <taxon>Stramenopiles</taxon>
        <taxon>Oomycota</taxon>
        <taxon>Peronosporomycetes</taxon>
        <taxon>Peronosporales</taxon>
        <taxon>Peronosporaceae</taxon>
        <taxon>Phytophthora</taxon>
    </lineage>
</organism>
<evidence type="ECO:0000259" key="4">
    <source>
        <dbReference type="PROSITE" id="PS50234"/>
    </source>
</evidence>
<dbReference type="CDD" id="cd00873">
    <property type="entry name" value="KU80"/>
    <property type="match status" value="1"/>
</dbReference>
<dbReference type="Pfam" id="PF08785">
    <property type="entry name" value="Ku_PK_bind"/>
    <property type="match status" value="1"/>
</dbReference>
<dbReference type="InterPro" id="IPR005161">
    <property type="entry name" value="Ku_N"/>
</dbReference>
<keyword evidence="6" id="KW-1185">Reference proteome</keyword>
<keyword evidence="2" id="KW-0158">Chromosome</keyword>
<dbReference type="Proteomes" id="UP000694044">
    <property type="component" value="Unassembled WGS sequence"/>
</dbReference>
<evidence type="ECO:0000256" key="1">
    <source>
        <dbReference type="ARBA" id="ARBA00004286"/>
    </source>
</evidence>
<dbReference type="InterPro" id="IPR002035">
    <property type="entry name" value="VWF_A"/>
</dbReference>
<dbReference type="GO" id="GO:0005694">
    <property type="term" value="C:chromosome"/>
    <property type="evidence" value="ECO:0007669"/>
    <property type="project" value="UniProtKB-SubCell"/>
</dbReference>
<name>A0A8T1WHS8_9STRA</name>
<evidence type="ECO:0000256" key="3">
    <source>
        <dbReference type="SAM" id="MobiDB-lite"/>
    </source>
</evidence>
<feature type="region of interest" description="Disordered" evidence="3">
    <location>
        <begin position="234"/>
        <end position="261"/>
    </location>
</feature>
<dbReference type="GO" id="GO:0042162">
    <property type="term" value="F:telomeric DNA binding"/>
    <property type="evidence" value="ECO:0007669"/>
    <property type="project" value="InterPro"/>
</dbReference>
<dbReference type="Pfam" id="PF03731">
    <property type="entry name" value="Ku_N"/>
    <property type="match status" value="1"/>
</dbReference>
<dbReference type="PANTHER" id="PTHR12604:SF4">
    <property type="entry name" value="X-RAY REPAIR CROSS-COMPLEMENTING PROTEIN 5"/>
    <property type="match status" value="1"/>
</dbReference>
<proteinExistence type="predicted"/>
<gene>
    <name evidence="5" type="primary">XRCC5</name>
    <name evidence="5" type="ORF">PHYPSEUDO_004583</name>
</gene>
<dbReference type="SMART" id="SM00559">
    <property type="entry name" value="Ku78"/>
    <property type="match status" value="1"/>
</dbReference>
<protein>
    <submittedName>
        <fullName evidence="5">X-ray repair cross-complementing protein 5</fullName>
    </submittedName>
</protein>